<dbReference type="SUPFAM" id="SSF74650">
    <property type="entry name" value="Galactose mutarotase-like"/>
    <property type="match status" value="1"/>
</dbReference>
<sequence length="301" mass="32017">MTVNGAQFEITSGAARAVVNEVGAAPRVLEIRGVPFLETYPEDHTPPMGCGAVLVPWPNRVRDGRWPYEGGTQQLALTEPARGNASHGLVRHLTWRVEERLADTITLAADVNVQPGWPVRLRTWVTYRVHADGLDVRHTVHNLGSKPVPFGVGAHPYPRAGHAATDSCTLQLAATTAVGLDEEKKVPVGAAEPVAGTDLDFARPRLLAGVELDTAFGGCEPGADGLVHHVLRGPDGGVELWADPVFRWVQVYTPGGFPDRGRAVAIEPMTCPPDALNSGVDLLTLAPGANWSAAWGIRATG</sequence>
<dbReference type="InterPro" id="IPR014718">
    <property type="entry name" value="GH-type_carb-bd"/>
</dbReference>
<dbReference type="EC" id="5.1.3.3" evidence="1"/>
<dbReference type="PANTHER" id="PTHR10091">
    <property type="entry name" value="ALDOSE-1-EPIMERASE"/>
    <property type="match status" value="1"/>
</dbReference>
<gene>
    <name evidence="1" type="ORF">JOF53_003851</name>
</gene>
<dbReference type="EMBL" id="JAGIOO010000001">
    <property type="protein sequence ID" value="MBP2474979.1"/>
    <property type="molecule type" value="Genomic_DNA"/>
</dbReference>
<dbReference type="RefSeq" id="WP_086783255.1">
    <property type="nucleotide sequence ID" value="NZ_JAGIOO010000001.1"/>
</dbReference>
<keyword evidence="1" id="KW-0413">Isomerase</keyword>
<dbReference type="PANTHER" id="PTHR10091:SF0">
    <property type="entry name" value="GALACTOSE MUTAROTASE"/>
    <property type="match status" value="1"/>
</dbReference>
<name>A0ABS5AEG4_9PSEU</name>
<dbReference type="GO" id="GO:0004034">
    <property type="term" value="F:aldose 1-epimerase activity"/>
    <property type="evidence" value="ECO:0007669"/>
    <property type="project" value="UniProtKB-EC"/>
</dbReference>
<dbReference type="InterPro" id="IPR011013">
    <property type="entry name" value="Gal_mutarotase_sf_dom"/>
</dbReference>
<proteinExistence type="predicted"/>
<dbReference type="InterPro" id="IPR037480">
    <property type="entry name" value="YihR-like"/>
</dbReference>
<accession>A0ABS5AEG4</accession>
<comment type="caution">
    <text evidence="1">The sequence shown here is derived from an EMBL/GenBank/DDBJ whole genome shotgun (WGS) entry which is preliminary data.</text>
</comment>
<dbReference type="Pfam" id="PF01263">
    <property type="entry name" value="Aldose_epim"/>
    <property type="match status" value="1"/>
</dbReference>
<protein>
    <submittedName>
        <fullName evidence="1">Aldose 1-epimerase</fullName>
        <ecNumber evidence="1">5.1.3.3</ecNumber>
    </submittedName>
</protein>
<dbReference type="InterPro" id="IPR008183">
    <property type="entry name" value="Aldose_1/G6P_1-epimerase"/>
</dbReference>
<dbReference type="CDD" id="cd09022">
    <property type="entry name" value="Aldose_epim_Ec_YihR"/>
    <property type="match status" value="1"/>
</dbReference>
<evidence type="ECO:0000313" key="1">
    <source>
        <dbReference type="EMBL" id="MBP2474979.1"/>
    </source>
</evidence>
<evidence type="ECO:0000313" key="2">
    <source>
        <dbReference type="Proteomes" id="UP001519363"/>
    </source>
</evidence>
<dbReference type="Proteomes" id="UP001519363">
    <property type="component" value="Unassembled WGS sequence"/>
</dbReference>
<organism evidence="1 2">
    <name type="scientific">Crossiella equi</name>
    <dbReference type="NCBI Taxonomy" id="130796"/>
    <lineage>
        <taxon>Bacteria</taxon>
        <taxon>Bacillati</taxon>
        <taxon>Actinomycetota</taxon>
        <taxon>Actinomycetes</taxon>
        <taxon>Pseudonocardiales</taxon>
        <taxon>Pseudonocardiaceae</taxon>
        <taxon>Crossiella</taxon>
    </lineage>
</organism>
<keyword evidence="2" id="KW-1185">Reference proteome</keyword>
<dbReference type="Gene3D" id="2.70.98.10">
    <property type="match status" value="1"/>
</dbReference>
<reference evidence="1 2" key="1">
    <citation type="submission" date="2021-03" db="EMBL/GenBank/DDBJ databases">
        <title>Sequencing the genomes of 1000 actinobacteria strains.</title>
        <authorList>
            <person name="Klenk H.-P."/>
        </authorList>
    </citation>
    <scope>NUCLEOTIDE SEQUENCE [LARGE SCALE GENOMIC DNA]</scope>
    <source>
        <strain evidence="1 2">DSM 44580</strain>
    </source>
</reference>